<evidence type="ECO:0000313" key="3">
    <source>
        <dbReference type="Proteomes" id="UP000507470"/>
    </source>
</evidence>
<evidence type="ECO:0000256" key="1">
    <source>
        <dbReference type="SAM" id="MobiDB-lite"/>
    </source>
</evidence>
<dbReference type="AlphaFoldDB" id="A0A6J8ELB8"/>
<dbReference type="Proteomes" id="UP000507470">
    <property type="component" value="Unassembled WGS sequence"/>
</dbReference>
<gene>
    <name evidence="2" type="ORF">MCOR_52608</name>
</gene>
<name>A0A6J8ELB8_MYTCO</name>
<organism evidence="2 3">
    <name type="scientific">Mytilus coruscus</name>
    <name type="common">Sea mussel</name>
    <dbReference type="NCBI Taxonomy" id="42192"/>
    <lineage>
        <taxon>Eukaryota</taxon>
        <taxon>Metazoa</taxon>
        <taxon>Spiralia</taxon>
        <taxon>Lophotrochozoa</taxon>
        <taxon>Mollusca</taxon>
        <taxon>Bivalvia</taxon>
        <taxon>Autobranchia</taxon>
        <taxon>Pteriomorphia</taxon>
        <taxon>Mytilida</taxon>
        <taxon>Mytiloidea</taxon>
        <taxon>Mytilidae</taxon>
        <taxon>Mytilinae</taxon>
        <taxon>Mytilus</taxon>
    </lineage>
</organism>
<reference evidence="2 3" key="1">
    <citation type="submission" date="2020-06" db="EMBL/GenBank/DDBJ databases">
        <authorList>
            <person name="Li R."/>
            <person name="Bekaert M."/>
        </authorList>
    </citation>
    <scope>NUCLEOTIDE SEQUENCE [LARGE SCALE GENOMIC DNA]</scope>
    <source>
        <strain evidence="3">wild</strain>
    </source>
</reference>
<feature type="compositionally biased region" description="Basic and acidic residues" evidence="1">
    <location>
        <begin position="1"/>
        <end position="13"/>
    </location>
</feature>
<sequence length="211" mass="23337">MAGIEDNKDKNIEMAETESLGDMEKPTAEDTLTEDNSEMIFQQLYQEFIADRKSNAQRTAEIDCNIKQSEARIDKISVGLITMQDEQKEAMNINIEQMGAIFQQLQQSEDRIDHKASVSPKLTAVPTNSTITVDAMANPPPPPFLTPIMTTSSAPAALIGLPQQQADSTDRSRKGQRKPKERGNSKTILLPETGAEAHSSQKCKYSIEEDP</sequence>
<evidence type="ECO:0000313" key="2">
    <source>
        <dbReference type="EMBL" id="CAC5420385.1"/>
    </source>
</evidence>
<dbReference type="EMBL" id="CACVKT020009130">
    <property type="protein sequence ID" value="CAC5420385.1"/>
    <property type="molecule type" value="Genomic_DNA"/>
</dbReference>
<proteinExistence type="predicted"/>
<keyword evidence="3" id="KW-1185">Reference proteome</keyword>
<accession>A0A6J8ELB8</accession>
<feature type="region of interest" description="Disordered" evidence="1">
    <location>
        <begin position="161"/>
        <end position="211"/>
    </location>
</feature>
<feature type="region of interest" description="Disordered" evidence="1">
    <location>
        <begin position="1"/>
        <end position="34"/>
    </location>
</feature>
<protein>
    <submittedName>
        <fullName evidence="2">Uncharacterized protein</fullName>
    </submittedName>
</protein>